<keyword evidence="2" id="KW-0611">Plant defense</keyword>
<dbReference type="InterPro" id="IPR036955">
    <property type="entry name" value="AP2/ERF_dom_sf"/>
</dbReference>
<dbReference type="AlphaFoldDB" id="A0A5B7BLI2"/>
<evidence type="ECO:0000259" key="8">
    <source>
        <dbReference type="PROSITE" id="PS51032"/>
    </source>
</evidence>
<dbReference type="InterPro" id="IPR050913">
    <property type="entry name" value="AP2/ERF_ERF"/>
</dbReference>
<sequence>MNRNVSFPIKYTVHRNVNSKSSKQFLSGEMSSKTPRVVRISVADGNATDSSSDEDDSPVRRHRVKKYVSEIRIEACCNKTKAANRRPNRSKKEENIAKKGCLGNGKKFRGVRQRPWGKWAAEIRDPWRRARVWLGTYDTAEEAALVYDKAAIQIRGPEALTNFIKPPSPETSSISGYDSGKDDLLSPTSVLVFSPSEDAELQKHSRPFEPVAEGTSLSEDCWPLDPCFLNEYFNPRCPSPIFVEEVSVPDPIMCDISGSLDLDFKSAAKWDVDYFFQDPPSLIVV</sequence>
<dbReference type="InterPro" id="IPR001471">
    <property type="entry name" value="AP2/ERF_dom"/>
</dbReference>
<evidence type="ECO:0000256" key="3">
    <source>
        <dbReference type="ARBA" id="ARBA00023015"/>
    </source>
</evidence>
<dbReference type="FunFam" id="3.30.730.10:FF:000001">
    <property type="entry name" value="Ethylene-responsive transcription factor 2"/>
    <property type="match status" value="1"/>
</dbReference>
<dbReference type="GO" id="GO:0005634">
    <property type="term" value="C:nucleus"/>
    <property type="evidence" value="ECO:0007669"/>
    <property type="project" value="UniProtKB-SubCell"/>
</dbReference>
<feature type="domain" description="AP2/ERF" evidence="8">
    <location>
        <begin position="107"/>
        <end position="164"/>
    </location>
</feature>
<evidence type="ECO:0000256" key="1">
    <source>
        <dbReference type="ARBA" id="ARBA00004123"/>
    </source>
</evidence>
<dbReference type="PANTHER" id="PTHR31194:SF140">
    <property type="entry name" value="ETHYLENE-RESPONSIVE TRANSCRIPTION FACTOR CRF2"/>
    <property type="match status" value="1"/>
</dbReference>
<dbReference type="PROSITE" id="PS51032">
    <property type="entry name" value="AP2_ERF"/>
    <property type="match status" value="1"/>
</dbReference>
<dbReference type="Pfam" id="PF00847">
    <property type="entry name" value="AP2"/>
    <property type="match status" value="1"/>
</dbReference>
<dbReference type="InterPro" id="IPR016177">
    <property type="entry name" value="DNA-bd_dom_sf"/>
</dbReference>
<reference evidence="9" key="1">
    <citation type="submission" date="2019-08" db="EMBL/GenBank/DDBJ databases">
        <title>Reference gene set and small RNA set construction with multiple tissues from Davidia involucrata Baill.</title>
        <authorList>
            <person name="Yang H."/>
            <person name="Zhou C."/>
            <person name="Li G."/>
            <person name="Wang J."/>
            <person name="Gao P."/>
            <person name="Wang M."/>
            <person name="Wang R."/>
            <person name="Zhao Y."/>
        </authorList>
    </citation>
    <scope>NUCLEOTIDE SEQUENCE</scope>
    <source>
        <tissue evidence="9">Mixed with DoveR01_LX</tissue>
    </source>
</reference>
<dbReference type="SMART" id="SM00380">
    <property type="entry name" value="AP2"/>
    <property type="match status" value="1"/>
</dbReference>
<dbReference type="PRINTS" id="PR00367">
    <property type="entry name" value="ETHRSPELEMNT"/>
</dbReference>
<evidence type="ECO:0000256" key="2">
    <source>
        <dbReference type="ARBA" id="ARBA00022821"/>
    </source>
</evidence>
<evidence type="ECO:0000256" key="6">
    <source>
        <dbReference type="ARBA" id="ARBA00023242"/>
    </source>
</evidence>
<organism evidence="9">
    <name type="scientific">Davidia involucrata</name>
    <name type="common">Dove tree</name>
    <dbReference type="NCBI Taxonomy" id="16924"/>
    <lineage>
        <taxon>Eukaryota</taxon>
        <taxon>Viridiplantae</taxon>
        <taxon>Streptophyta</taxon>
        <taxon>Embryophyta</taxon>
        <taxon>Tracheophyta</taxon>
        <taxon>Spermatophyta</taxon>
        <taxon>Magnoliopsida</taxon>
        <taxon>eudicotyledons</taxon>
        <taxon>Gunneridae</taxon>
        <taxon>Pentapetalae</taxon>
        <taxon>asterids</taxon>
        <taxon>Cornales</taxon>
        <taxon>Nyssaceae</taxon>
        <taxon>Davidia</taxon>
    </lineage>
</organism>
<accession>A0A5B7BLI2</accession>
<evidence type="ECO:0000256" key="5">
    <source>
        <dbReference type="ARBA" id="ARBA00023163"/>
    </source>
</evidence>
<dbReference type="EMBL" id="GHES01039150">
    <property type="protein sequence ID" value="MPA69709.1"/>
    <property type="molecule type" value="Transcribed_RNA"/>
</dbReference>
<keyword evidence="5" id="KW-0804">Transcription</keyword>
<evidence type="ECO:0000313" key="9">
    <source>
        <dbReference type="EMBL" id="MPA69709.1"/>
    </source>
</evidence>
<dbReference type="PANTHER" id="PTHR31194">
    <property type="entry name" value="SHN SHINE , DNA BINDING / TRANSCRIPTION FACTOR"/>
    <property type="match status" value="1"/>
</dbReference>
<dbReference type="GO" id="GO:0006952">
    <property type="term" value="P:defense response"/>
    <property type="evidence" value="ECO:0007669"/>
    <property type="project" value="UniProtKB-KW"/>
</dbReference>
<dbReference type="Gene3D" id="3.30.730.10">
    <property type="entry name" value="AP2/ERF domain"/>
    <property type="match status" value="1"/>
</dbReference>
<evidence type="ECO:0000256" key="4">
    <source>
        <dbReference type="ARBA" id="ARBA00023125"/>
    </source>
</evidence>
<dbReference type="GO" id="GO:0003700">
    <property type="term" value="F:DNA-binding transcription factor activity"/>
    <property type="evidence" value="ECO:0007669"/>
    <property type="project" value="InterPro"/>
</dbReference>
<comment type="subcellular location">
    <subcellularLocation>
        <location evidence="1">Nucleus</location>
    </subcellularLocation>
</comment>
<dbReference type="CDD" id="cd00018">
    <property type="entry name" value="AP2"/>
    <property type="match status" value="1"/>
</dbReference>
<protein>
    <submittedName>
        <fullName evidence="9">Putative AP2/ERF domain-containing transcription factor</fullName>
    </submittedName>
</protein>
<feature type="region of interest" description="Disordered" evidence="7">
    <location>
        <begin position="41"/>
        <end position="61"/>
    </location>
</feature>
<dbReference type="SUPFAM" id="SSF54171">
    <property type="entry name" value="DNA-binding domain"/>
    <property type="match status" value="1"/>
</dbReference>
<gene>
    <name evidence="9" type="ORF">Din_039150</name>
</gene>
<proteinExistence type="predicted"/>
<evidence type="ECO:0000256" key="7">
    <source>
        <dbReference type="SAM" id="MobiDB-lite"/>
    </source>
</evidence>
<name>A0A5B7BLI2_DAVIN</name>
<dbReference type="GO" id="GO:0003677">
    <property type="term" value="F:DNA binding"/>
    <property type="evidence" value="ECO:0007669"/>
    <property type="project" value="UniProtKB-KW"/>
</dbReference>
<keyword evidence="3" id="KW-0805">Transcription regulation</keyword>
<keyword evidence="6" id="KW-0539">Nucleus</keyword>
<keyword evidence="4" id="KW-0238">DNA-binding</keyword>